<dbReference type="Proteomes" id="UP000075755">
    <property type="component" value="Chromosome"/>
</dbReference>
<protein>
    <submittedName>
        <fullName evidence="2">Uncharacterized protein</fullName>
    </submittedName>
</protein>
<keyword evidence="5" id="KW-1185">Reference proteome</keyword>
<sequence length="209" mass="22474">MSIAALFERLTDFAPLAPNPHPHAGQPETSATEYPKAVPDLDIPAIVAEAVAQAEADLTTRLSEEYELVLEAERQRHAEEVASLGARFGSEAGEVIAKRIAEMETRIVHLTTDAAARVVATLVSDDIRQRSIDALSSAIIAACADREAVRIKVSGPQFLFDALAAAIGHRIDNVDFIEAVGFDLSVAIDDNLFETRLGEWSSALSETLP</sequence>
<reference evidence="2 4" key="1">
    <citation type="submission" date="2016-03" db="EMBL/GenBank/DDBJ databases">
        <title>Complete genome of Aminobacter aminovorans KCTC 2477.</title>
        <authorList>
            <person name="Kim K.M."/>
        </authorList>
    </citation>
    <scope>NUCLEOTIDE SEQUENCE [LARGE SCALE GENOMIC DNA]</scope>
    <source>
        <strain evidence="2 4">KCTC 2477</strain>
    </source>
</reference>
<name>A0AAC8YMS2_AMIAI</name>
<dbReference type="EMBL" id="JACICB010000007">
    <property type="protein sequence ID" value="MBB3706004.1"/>
    <property type="molecule type" value="Genomic_DNA"/>
</dbReference>
<evidence type="ECO:0000313" key="3">
    <source>
        <dbReference type="EMBL" id="MBB3706004.1"/>
    </source>
</evidence>
<evidence type="ECO:0000256" key="1">
    <source>
        <dbReference type="SAM" id="MobiDB-lite"/>
    </source>
</evidence>
<gene>
    <name evidence="2" type="ORF">AA2016_2088</name>
    <name evidence="3" type="ORF">FHS67_002323</name>
</gene>
<feature type="region of interest" description="Disordered" evidence="1">
    <location>
        <begin position="14"/>
        <end position="33"/>
    </location>
</feature>
<organism evidence="2 4">
    <name type="scientific">Aminobacter aminovorans</name>
    <name type="common">Chelatobacter heintzii</name>
    <dbReference type="NCBI Taxonomy" id="83263"/>
    <lineage>
        <taxon>Bacteria</taxon>
        <taxon>Pseudomonadati</taxon>
        <taxon>Pseudomonadota</taxon>
        <taxon>Alphaproteobacteria</taxon>
        <taxon>Hyphomicrobiales</taxon>
        <taxon>Phyllobacteriaceae</taxon>
        <taxon>Aminobacter</taxon>
    </lineage>
</organism>
<accession>A0AAC8YMS2</accession>
<dbReference type="KEGG" id="aak:AA2016_2088"/>
<dbReference type="EMBL" id="CP015005">
    <property type="protein sequence ID" value="AMS41018.1"/>
    <property type="molecule type" value="Genomic_DNA"/>
</dbReference>
<dbReference type="Proteomes" id="UP000577697">
    <property type="component" value="Unassembled WGS sequence"/>
</dbReference>
<dbReference type="AlphaFoldDB" id="A0AAC8YMS2"/>
<reference evidence="3 5" key="2">
    <citation type="submission" date="2020-08" db="EMBL/GenBank/DDBJ databases">
        <title>Genomic Encyclopedia of Type Strains, Phase IV (KMG-IV): sequencing the most valuable type-strain genomes for metagenomic binning, comparative biology and taxonomic classification.</title>
        <authorList>
            <person name="Goeker M."/>
        </authorList>
    </citation>
    <scope>NUCLEOTIDE SEQUENCE [LARGE SCALE GENOMIC DNA]</scope>
    <source>
        <strain evidence="3 5">DSM 10368</strain>
    </source>
</reference>
<proteinExistence type="predicted"/>
<dbReference type="RefSeq" id="WP_067958527.1">
    <property type="nucleotide sequence ID" value="NZ_CP015005.1"/>
</dbReference>
<evidence type="ECO:0000313" key="5">
    <source>
        <dbReference type="Proteomes" id="UP000577697"/>
    </source>
</evidence>
<evidence type="ECO:0000313" key="4">
    <source>
        <dbReference type="Proteomes" id="UP000075755"/>
    </source>
</evidence>
<evidence type="ECO:0000313" key="2">
    <source>
        <dbReference type="EMBL" id="AMS41018.1"/>
    </source>
</evidence>